<organism evidence="3 4">
    <name type="scientific">Vibrio tubiashii</name>
    <dbReference type="NCBI Taxonomy" id="29498"/>
    <lineage>
        <taxon>Bacteria</taxon>
        <taxon>Pseudomonadati</taxon>
        <taxon>Pseudomonadota</taxon>
        <taxon>Gammaproteobacteria</taxon>
        <taxon>Vibrionales</taxon>
        <taxon>Vibrionaceae</taxon>
        <taxon>Vibrio</taxon>
        <taxon>Vibrio oreintalis group</taxon>
    </lineage>
</organism>
<dbReference type="SUPFAM" id="SSF81606">
    <property type="entry name" value="PP2C-like"/>
    <property type="match status" value="1"/>
</dbReference>
<dbReference type="EMBL" id="VTXO01000002">
    <property type="protein sequence ID" value="NOI80563.1"/>
    <property type="molecule type" value="Genomic_DNA"/>
</dbReference>
<accession>A0AAE5GPE3</accession>
<dbReference type="PROSITE" id="PS51746">
    <property type="entry name" value="PPM_2"/>
    <property type="match status" value="1"/>
</dbReference>
<feature type="compositionally biased region" description="Acidic residues" evidence="1">
    <location>
        <begin position="306"/>
        <end position="324"/>
    </location>
</feature>
<feature type="compositionally biased region" description="Low complexity" evidence="1">
    <location>
        <begin position="283"/>
        <end position="295"/>
    </location>
</feature>
<feature type="region of interest" description="Disordered" evidence="1">
    <location>
        <begin position="283"/>
        <end position="392"/>
    </location>
</feature>
<dbReference type="InterPro" id="IPR036457">
    <property type="entry name" value="PPM-type-like_dom_sf"/>
</dbReference>
<evidence type="ECO:0000256" key="1">
    <source>
        <dbReference type="SAM" id="MobiDB-lite"/>
    </source>
</evidence>
<protein>
    <submittedName>
        <fullName evidence="3">Serine/threonine-protein phosphatase</fullName>
    </submittedName>
</protein>
<evidence type="ECO:0000313" key="3">
    <source>
        <dbReference type="EMBL" id="NOI80563.1"/>
    </source>
</evidence>
<evidence type="ECO:0000313" key="4">
    <source>
        <dbReference type="Proteomes" id="UP000572722"/>
    </source>
</evidence>
<dbReference type="SMART" id="SM00332">
    <property type="entry name" value="PP2Cc"/>
    <property type="match status" value="1"/>
</dbReference>
<reference evidence="3 4" key="1">
    <citation type="submission" date="2019-08" db="EMBL/GenBank/DDBJ databases">
        <title>Draft genome sequencing and comparative genomics of hatchery-associated Vibrios.</title>
        <authorList>
            <person name="Kehlet-Delgado H."/>
            <person name="Mueller R.S."/>
        </authorList>
    </citation>
    <scope>NUCLEOTIDE SEQUENCE [LARGE SCALE GENOMIC DNA]</scope>
    <source>
        <strain evidence="3 4">01-65-5-1</strain>
    </source>
</reference>
<gene>
    <name evidence="3" type="ORF">F0237_07800</name>
</gene>
<dbReference type="InterPro" id="IPR001932">
    <property type="entry name" value="PPM-type_phosphatase-like_dom"/>
</dbReference>
<dbReference type="Pfam" id="PF13672">
    <property type="entry name" value="PP2C_2"/>
    <property type="match status" value="1"/>
</dbReference>
<sequence length="392" mass="42528">MFQELLQKHLARGVLSRGLHSIDSGSVAIATDLGVKRAENQDRTAIMKFRSPTALYTLLAVVDGMGGMRDGEQAAELAISSFFNSILESIHLGSEQAITQATLAANDAVYAFANGKGGSTLSALLLCSDDVNVTVNVGDSRIYAKDSALNKLVRLSVDDSLAEAVGGSGTELLQFIGMGDGIRPHVAALKSEVSQVYLTTDGVHYIEPKTLSDIVENAGRVNQIVERLIATARWCGGPDNASICAVDLELLTFEEHVDDTTVIEVSDPYTSMQFIWGHSPLDQQTTSQVSNQQVQNEEKAAKVSDLDELDNSVVDESEQNDLNDEEPKTDCKELLEVEAESKTENKERPKKKSRTSKKKVDKKDSGEEVKIEMTICDDVNDDNGEVNNDSSN</sequence>
<dbReference type="AlphaFoldDB" id="A0AAE5GPE3"/>
<proteinExistence type="predicted"/>
<evidence type="ECO:0000259" key="2">
    <source>
        <dbReference type="PROSITE" id="PS51746"/>
    </source>
</evidence>
<dbReference type="Proteomes" id="UP000572722">
    <property type="component" value="Unassembled WGS sequence"/>
</dbReference>
<feature type="compositionally biased region" description="Basic and acidic residues" evidence="1">
    <location>
        <begin position="325"/>
        <end position="347"/>
    </location>
</feature>
<feature type="compositionally biased region" description="Basic and acidic residues" evidence="1">
    <location>
        <begin position="296"/>
        <end position="305"/>
    </location>
</feature>
<name>A0AAE5GPE3_9VIBR</name>
<comment type="caution">
    <text evidence="3">The sequence shown here is derived from an EMBL/GenBank/DDBJ whole genome shotgun (WGS) entry which is preliminary data.</text>
</comment>
<feature type="compositionally biased region" description="Basic residues" evidence="1">
    <location>
        <begin position="348"/>
        <end position="360"/>
    </location>
</feature>
<dbReference type="RefSeq" id="WP_171321162.1">
    <property type="nucleotide sequence ID" value="NZ_VTXO01000002.1"/>
</dbReference>
<feature type="compositionally biased region" description="Basic and acidic residues" evidence="1">
    <location>
        <begin position="361"/>
        <end position="371"/>
    </location>
</feature>
<feature type="domain" description="PPM-type phosphatase" evidence="2">
    <location>
        <begin position="26"/>
        <end position="248"/>
    </location>
</feature>
<dbReference type="Gene3D" id="3.60.40.10">
    <property type="entry name" value="PPM-type phosphatase domain"/>
    <property type="match status" value="1"/>
</dbReference>